<organism evidence="2 3">
    <name type="scientific">Methanoculleus thermophilus</name>
    <dbReference type="NCBI Taxonomy" id="2200"/>
    <lineage>
        <taxon>Archaea</taxon>
        <taxon>Methanobacteriati</taxon>
        <taxon>Methanobacteriota</taxon>
        <taxon>Stenosarchaea group</taxon>
        <taxon>Methanomicrobia</taxon>
        <taxon>Methanomicrobiales</taxon>
        <taxon>Methanomicrobiaceae</taxon>
        <taxon>Methanoculleus</taxon>
    </lineage>
</organism>
<dbReference type="EMBL" id="FNFT01000010">
    <property type="protein sequence ID" value="SDK41987.1"/>
    <property type="molecule type" value="Genomic_DNA"/>
</dbReference>
<protein>
    <recommendedName>
        <fullName evidence="1">Hydantoinase A/oxoprolinase domain-containing protein</fullName>
    </recommendedName>
</protein>
<dbReference type="Gene3D" id="3.30.420.40">
    <property type="match status" value="1"/>
</dbReference>
<evidence type="ECO:0000259" key="1">
    <source>
        <dbReference type="Pfam" id="PF01968"/>
    </source>
</evidence>
<dbReference type="OrthoDB" id="148086at2157"/>
<dbReference type="Gene3D" id="3.30.420.190">
    <property type="entry name" value="conserved archaeal protein q6m145"/>
    <property type="match status" value="1"/>
</dbReference>
<feature type="domain" description="Hydantoinase A/oxoprolinase" evidence="1">
    <location>
        <begin position="44"/>
        <end position="264"/>
    </location>
</feature>
<dbReference type="GO" id="GO:0016787">
    <property type="term" value="F:hydrolase activity"/>
    <property type="evidence" value="ECO:0007669"/>
    <property type="project" value="InterPro"/>
</dbReference>
<dbReference type="InterPro" id="IPR002821">
    <property type="entry name" value="Hydantoinase_A"/>
</dbReference>
<gene>
    <name evidence="2" type="ORF">SAMN04488571_11068</name>
</gene>
<dbReference type="NCBIfam" id="TIGR03123">
    <property type="entry name" value="one_C_unchar_1"/>
    <property type="match status" value="1"/>
</dbReference>
<dbReference type="InterPro" id="IPR002756">
    <property type="entry name" value="MfnF"/>
</dbReference>
<name>A0A1G9BRB1_9EURY</name>
<evidence type="ECO:0000313" key="3">
    <source>
        <dbReference type="Proteomes" id="UP000326500"/>
    </source>
</evidence>
<keyword evidence="3" id="KW-1185">Reference proteome</keyword>
<dbReference type="AlphaFoldDB" id="A0A1G9BRB1"/>
<accession>A0A1G9BRB1</accession>
<dbReference type="RefSeq" id="WP_066958297.1">
    <property type="nucleotide sequence ID" value="NZ_BCNX01000009.1"/>
</dbReference>
<proteinExistence type="predicted"/>
<reference evidence="2 3" key="1">
    <citation type="submission" date="2016-10" db="EMBL/GenBank/DDBJ databases">
        <authorList>
            <person name="Varghese N."/>
            <person name="Submissions S."/>
        </authorList>
    </citation>
    <scope>NUCLEOTIDE SEQUENCE [LARGE SCALE GENOMIC DNA]</scope>
    <source>
        <strain evidence="2 3">DSM 2373</strain>
    </source>
</reference>
<dbReference type="Pfam" id="PF01968">
    <property type="entry name" value="Hydantoinase_A"/>
    <property type="match status" value="1"/>
</dbReference>
<dbReference type="STRING" id="2200.GCA_001571405_01883"/>
<evidence type="ECO:0000313" key="2">
    <source>
        <dbReference type="EMBL" id="SDK41987.1"/>
    </source>
</evidence>
<dbReference type="Proteomes" id="UP000326500">
    <property type="component" value="Unassembled WGS sequence"/>
</dbReference>
<sequence>MIGIDVGGANLKVVDDDGVHIHYCPLWQGAPLRELLKEYEGPAAVVMSGELADCFPSKIEGIRWIVGAVQSTVPSAIFYGTDAAFHTQPVPNLAAANWLASADYLREEYPDAVLLDVGSTTADIIPLNDFESLKGLTDTMRLQKQYLVYTGMLRTNIATILSTVTLDGTATPVSTEYFASSADAHLVLGHITPEEYTCPTPDNGAKTTEGALRRLARVVCADLDEIGESGAIQVARQFWEAQRTLIARAVGRALFKSGAEQVITAGIGADLFARELGGITLNGEIGEVADALPAYAVREVASRHRAGD</sequence>